<dbReference type="EMBL" id="BMWD01000029">
    <property type="protein sequence ID" value="GGX87735.1"/>
    <property type="molecule type" value="Genomic_DNA"/>
</dbReference>
<comment type="caution">
    <text evidence="2">The sequence shown here is derived from an EMBL/GenBank/DDBJ whole genome shotgun (WGS) entry which is preliminary data.</text>
</comment>
<evidence type="ECO:0000256" key="1">
    <source>
        <dbReference type="SAM" id="MobiDB-lite"/>
    </source>
</evidence>
<accession>A0A918U3V9</accession>
<evidence type="ECO:0000313" key="3">
    <source>
        <dbReference type="Proteomes" id="UP000645555"/>
    </source>
</evidence>
<feature type="region of interest" description="Disordered" evidence="1">
    <location>
        <begin position="82"/>
        <end position="123"/>
    </location>
</feature>
<proteinExistence type="predicted"/>
<feature type="compositionally biased region" description="Basic and acidic residues" evidence="1">
    <location>
        <begin position="108"/>
        <end position="123"/>
    </location>
</feature>
<dbReference type="AlphaFoldDB" id="A0A918U3V9"/>
<evidence type="ECO:0000313" key="2">
    <source>
        <dbReference type="EMBL" id="GGX87735.1"/>
    </source>
</evidence>
<organism evidence="2 3">
    <name type="scientific">Streptomyces fructofermentans</name>
    <dbReference type="NCBI Taxonomy" id="152141"/>
    <lineage>
        <taxon>Bacteria</taxon>
        <taxon>Bacillati</taxon>
        <taxon>Actinomycetota</taxon>
        <taxon>Actinomycetes</taxon>
        <taxon>Kitasatosporales</taxon>
        <taxon>Streptomycetaceae</taxon>
        <taxon>Streptomyces</taxon>
    </lineage>
</organism>
<dbReference type="Proteomes" id="UP000645555">
    <property type="component" value="Unassembled WGS sequence"/>
</dbReference>
<name>A0A918U3V9_9ACTN</name>
<gene>
    <name evidence="2" type="ORF">GCM10010515_63900</name>
</gene>
<protein>
    <submittedName>
        <fullName evidence="2">Uncharacterized protein</fullName>
    </submittedName>
</protein>
<keyword evidence="3" id="KW-1185">Reference proteome</keyword>
<reference evidence="2" key="1">
    <citation type="journal article" date="2014" name="Int. J. Syst. Evol. Microbiol.">
        <title>Complete genome sequence of Corynebacterium casei LMG S-19264T (=DSM 44701T), isolated from a smear-ripened cheese.</title>
        <authorList>
            <consortium name="US DOE Joint Genome Institute (JGI-PGF)"/>
            <person name="Walter F."/>
            <person name="Albersmeier A."/>
            <person name="Kalinowski J."/>
            <person name="Ruckert C."/>
        </authorList>
    </citation>
    <scope>NUCLEOTIDE SEQUENCE</scope>
    <source>
        <strain evidence="2">JCM 4956</strain>
    </source>
</reference>
<sequence length="123" mass="12962">MGTSQMRDGRVLEVSRAVLKDGKGRVRPERSAGVPAARSGRRCPARAVRSGRRSPAWAVRTCGDAAWTCGWCLARRAGGAGVPGVPEYRSPGRTGVPGAPGGGAEGAVPEREVPYGRRGFRYE</sequence>
<reference evidence="2" key="2">
    <citation type="submission" date="2020-09" db="EMBL/GenBank/DDBJ databases">
        <authorList>
            <person name="Sun Q."/>
            <person name="Ohkuma M."/>
        </authorList>
    </citation>
    <scope>NUCLEOTIDE SEQUENCE</scope>
    <source>
        <strain evidence="2">JCM 4956</strain>
    </source>
</reference>